<dbReference type="AlphaFoldDB" id="A0A1I7WXZ5"/>
<evidence type="ECO:0000313" key="1">
    <source>
        <dbReference type="Proteomes" id="UP000095283"/>
    </source>
</evidence>
<accession>A0A1I7WXZ5</accession>
<name>A0A1I7WXZ5_HETBA</name>
<reference evidence="2" key="1">
    <citation type="submission" date="2016-11" db="UniProtKB">
        <authorList>
            <consortium name="WormBaseParasite"/>
        </authorList>
    </citation>
    <scope>IDENTIFICATION</scope>
</reference>
<sequence>MSKFYLCPTKFVFIDASSDDLRMTFHGYKRVDSDPALSDNPHTALLQGNDDYGWVQ</sequence>
<keyword evidence="1" id="KW-1185">Reference proteome</keyword>
<dbReference type="WBParaSite" id="Hba_10061">
    <property type="protein sequence ID" value="Hba_10061"/>
    <property type="gene ID" value="Hba_10061"/>
</dbReference>
<dbReference type="Proteomes" id="UP000095283">
    <property type="component" value="Unplaced"/>
</dbReference>
<evidence type="ECO:0000313" key="2">
    <source>
        <dbReference type="WBParaSite" id="Hba_10061"/>
    </source>
</evidence>
<organism evidence="1 2">
    <name type="scientific">Heterorhabditis bacteriophora</name>
    <name type="common">Entomopathogenic nematode worm</name>
    <dbReference type="NCBI Taxonomy" id="37862"/>
    <lineage>
        <taxon>Eukaryota</taxon>
        <taxon>Metazoa</taxon>
        <taxon>Ecdysozoa</taxon>
        <taxon>Nematoda</taxon>
        <taxon>Chromadorea</taxon>
        <taxon>Rhabditida</taxon>
        <taxon>Rhabditina</taxon>
        <taxon>Rhabditomorpha</taxon>
        <taxon>Strongyloidea</taxon>
        <taxon>Heterorhabditidae</taxon>
        <taxon>Heterorhabditis</taxon>
    </lineage>
</organism>
<protein>
    <submittedName>
        <fullName evidence="2">F5/8 type C domain-containing protein</fullName>
    </submittedName>
</protein>
<proteinExistence type="predicted"/>